<feature type="compositionally biased region" description="Low complexity" evidence="1">
    <location>
        <begin position="529"/>
        <end position="538"/>
    </location>
</feature>
<dbReference type="PROSITE" id="PS50004">
    <property type="entry name" value="C2"/>
    <property type="match status" value="1"/>
</dbReference>
<organism evidence="3 4">
    <name type="scientific">Rachicladosporium monterosium</name>
    <dbReference type="NCBI Taxonomy" id="1507873"/>
    <lineage>
        <taxon>Eukaryota</taxon>
        <taxon>Fungi</taxon>
        <taxon>Dikarya</taxon>
        <taxon>Ascomycota</taxon>
        <taxon>Pezizomycotina</taxon>
        <taxon>Dothideomycetes</taxon>
        <taxon>Dothideomycetidae</taxon>
        <taxon>Cladosporiales</taxon>
        <taxon>Cladosporiaceae</taxon>
        <taxon>Rachicladosporium</taxon>
    </lineage>
</organism>
<dbReference type="PANTHER" id="PTHR47052:SF3">
    <property type="entry name" value="INGRESSION PROTEIN 1"/>
    <property type="match status" value="1"/>
</dbReference>
<dbReference type="InterPro" id="IPR037791">
    <property type="entry name" value="C2_fungal_Inn1"/>
</dbReference>
<protein>
    <recommendedName>
        <fullName evidence="2">C2 domain-containing protein</fullName>
    </recommendedName>
</protein>
<dbReference type="CDD" id="cd08681">
    <property type="entry name" value="C2_fungal_Inn1p-like"/>
    <property type="match status" value="1"/>
</dbReference>
<evidence type="ECO:0000259" key="2">
    <source>
        <dbReference type="PROSITE" id="PS50004"/>
    </source>
</evidence>
<dbReference type="PANTHER" id="PTHR47052">
    <property type="entry name" value="CONSERVED SERINE PROLINE-RICH PROTEIN (AFU_ORTHOLOGUE AFUA_2G01790)"/>
    <property type="match status" value="1"/>
</dbReference>
<dbReference type="EMBL" id="JAVRRR010000315">
    <property type="protein sequence ID" value="KAK5143434.1"/>
    <property type="molecule type" value="Genomic_DNA"/>
</dbReference>
<sequence>MATNVAPNGPNGMHTAGIFADMTVDGPEIGTLVMIVDRGKNLPNRRTMGKQNPYCAARLGKEAKKTETDKRGGQTPRWDQELRFTVHDSPDYNNLKISAFSEDKKTDLIGEAWVSLADVLVPGGGKADRWQGLSCKGKYAGEIRIELTYYDSRPKPEKTRSESVGGEEDTLKQSVGGSGSGRVKRRPLPTNPNSGTTTPDAIPEMGVAMPGRAKHGPRDLGVPSRANSMPPEPVSYQAPPPAAPYAGHSASYGAPSRVPSQQAPHFEQYDEPQEYLEEQPYEEPYQQLDFLPELPPSNRQRTPTYQSVGSTHAQAAQPAPWQPRPQSHTGLPHSYSAPAVPIQRPSSQAYDEGYQLRTDFAEPIPDLDYQHHRLRQRRNDVPPGWQEEYGDAYDDRPTTSGTDDGAPPPPPMHSNSAPIVPQYAPTHQYSPVAAYAPGRNRLLKRNPNSARSPGPEPLREHQNFQAYSPGGSGGVPDPYAQAEYSRGFTEGRPAYGSRGGAPNVPMGQQMEHEYGLPHPNDALAREISSIDIGSSSSSPGGGGGRYGRPVNGSVPPPTAYVPVRSHRDRHSYY</sequence>
<name>A0ABR0L4K2_9PEZI</name>
<feature type="compositionally biased region" description="Pro residues" evidence="1">
    <location>
        <begin position="230"/>
        <end position="243"/>
    </location>
</feature>
<feature type="compositionally biased region" description="Acidic residues" evidence="1">
    <location>
        <begin position="269"/>
        <end position="281"/>
    </location>
</feature>
<comment type="caution">
    <text evidence="3">The sequence shown here is derived from an EMBL/GenBank/DDBJ whole genome shotgun (WGS) entry which is preliminary data.</text>
</comment>
<dbReference type="Proteomes" id="UP001308179">
    <property type="component" value="Unassembled WGS sequence"/>
</dbReference>
<dbReference type="SUPFAM" id="SSF49562">
    <property type="entry name" value="C2 domain (Calcium/lipid-binding domain, CaLB)"/>
    <property type="match status" value="1"/>
</dbReference>
<feature type="region of interest" description="Disordered" evidence="1">
    <location>
        <begin position="154"/>
        <end position="573"/>
    </location>
</feature>
<accession>A0ABR0L4K2</accession>
<proteinExistence type="predicted"/>
<dbReference type="SMART" id="SM00239">
    <property type="entry name" value="C2"/>
    <property type="match status" value="1"/>
</dbReference>
<reference evidence="3 4" key="1">
    <citation type="submission" date="2023-08" db="EMBL/GenBank/DDBJ databases">
        <title>Black Yeasts Isolated from many extreme environments.</title>
        <authorList>
            <person name="Coleine C."/>
            <person name="Stajich J.E."/>
            <person name="Selbmann L."/>
        </authorList>
    </citation>
    <scope>NUCLEOTIDE SEQUENCE [LARGE SCALE GENOMIC DNA]</scope>
    <source>
        <strain evidence="3 4">CCFEE 5386</strain>
    </source>
</reference>
<feature type="compositionally biased region" description="Basic residues" evidence="1">
    <location>
        <begin position="564"/>
        <end position="573"/>
    </location>
</feature>
<keyword evidence="4" id="KW-1185">Reference proteome</keyword>
<dbReference type="InterPro" id="IPR052981">
    <property type="entry name" value="Ingression_C2_domain"/>
</dbReference>
<feature type="compositionally biased region" description="Polar residues" evidence="1">
    <location>
        <begin position="297"/>
        <end position="312"/>
    </location>
</feature>
<dbReference type="Gene3D" id="2.60.40.150">
    <property type="entry name" value="C2 domain"/>
    <property type="match status" value="1"/>
</dbReference>
<evidence type="ECO:0000256" key="1">
    <source>
        <dbReference type="SAM" id="MobiDB-lite"/>
    </source>
</evidence>
<feature type="compositionally biased region" description="Low complexity" evidence="1">
    <location>
        <begin position="244"/>
        <end position="254"/>
    </location>
</feature>
<evidence type="ECO:0000313" key="4">
    <source>
        <dbReference type="Proteomes" id="UP001308179"/>
    </source>
</evidence>
<dbReference type="InterPro" id="IPR000008">
    <property type="entry name" value="C2_dom"/>
</dbReference>
<dbReference type="Pfam" id="PF00168">
    <property type="entry name" value="C2"/>
    <property type="match status" value="1"/>
</dbReference>
<dbReference type="InterPro" id="IPR035892">
    <property type="entry name" value="C2_domain_sf"/>
</dbReference>
<gene>
    <name evidence="3" type="ORF">LTR32_004431</name>
</gene>
<evidence type="ECO:0000313" key="3">
    <source>
        <dbReference type="EMBL" id="KAK5143434.1"/>
    </source>
</evidence>
<feature type="domain" description="C2" evidence="2">
    <location>
        <begin position="10"/>
        <end position="131"/>
    </location>
</feature>